<proteinExistence type="predicted"/>
<keyword evidence="2" id="KW-1185">Reference proteome</keyword>
<evidence type="ECO:0000313" key="2">
    <source>
        <dbReference type="Proteomes" id="UP000004995"/>
    </source>
</evidence>
<dbReference type="Proteomes" id="UP000004995">
    <property type="component" value="Unassembled WGS sequence"/>
</dbReference>
<organism evidence="1 2">
    <name type="scientific">Setaria italica</name>
    <name type="common">Foxtail millet</name>
    <name type="synonym">Panicum italicum</name>
    <dbReference type="NCBI Taxonomy" id="4555"/>
    <lineage>
        <taxon>Eukaryota</taxon>
        <taxon>Viridiplantae</taxon>
        <taxon>Streptophyta</taxon>
        <taxon>Embryophyta</taxon>
        <taxon>Tracheophyta</taxon>
        <taxon>Spermatophyta</taxon>
        <taxon>Magnoliopsida</taxon>
        <taxon>Liliopsida</taxon>
        <taxon>Poales</taxon>
        <taxon>Poaceae</taxon>
        <taxon>PACMAD clade</taxon>
        <taxon>Panicoideae</taxon>
        <taxon>Panicodae</taxon>
        <taxon>Paniceae</taxon>
        <taxon>Cenchrinae</taxon>
        <taxon>Setaria</taxon>
    </lineage>
</organism>
<dbReference type="InParanoid" id="K3YFG6"/>
<dbReference type="AlphaFoldDB" id="K3YFG6"/>
<accession>K3YFG6</accession>
<reference evidence="2" key="1">
    <citation type="journal article" date="2012" name="Nat. Biotechnol.">
        <title>Reference genome sequence of the model plant Setaria.</title>
        <authorList>
            <person name="Bennetzen J.L."/>
            <person name="Schmutz J."/>
            <person name="Wang H."/>
            <person name="Percifield R."/>
            <person name="Hawkins J."/>
            <person name="Pontaroli A.C."/>
            <person name="Estep M."/>
            <person name="Feng L."/>
            <person name="Vaughn J.N."/>
            <person name="Grimwood J."/>
            <person name="Jenkins J."/>
            <person name="Barry K."/>
            <person name="Lindquist E."/>
            <person name="Hellsten U."/>
            <person name="Deshpande S."/>
            <person name="Wang X."/>
            <person name="Wu X."/>
            <person name="Mitros T."/>
            <person name="Triplett J."/>
            <person name="Yang X."/>
            <person name="Ye C.Y."/>
            <person name="Mauro-Herrera M."/>
            <person name="Wang L."/>
            <person name="Li P."/>
            <person name="Sharma M."/>
            <person name="Sharma R."/>
            <person name="Ronald P.C."/>
            <person name="Panaud O."/>
            <person name="Kellogg E.A."/>
            <person name="Brutnell T.P."/>
            <person name="Doust A.N."/>
            <person name="Tuskan G.A."/>
            <person name="Rokhsar D."/>
            <person name="Devos K.M."/>
        </authorList>
    </citation>
    <scope>NUCLEOTIDE SEQUENCE [LARGE SCALE GENOMIC DNA]</scope>
    <source>
        <strain evidence="2">cv. Yugu1</strain>
    </source>
</reference>
<protein>
    <submittedName>
        <fullName evidence="1">Uncharacterized protein</fullName>
    </submittedName>
</protein>
<dbReference type="EnsemblPlants" id="KQK98439">
    <property type="protein sequence ID" value="KQK98439"/>
    <property type="gene ID" value="SETIT_012984mg"/>
</dbReference>
<name>K3YFG6_SETIT</name>
<sequence>MLLVLLPARVRCALVWSCNSDRLTLFNVKEMMV</sequence>
<evidence type="ECO:0000313" key="1">
    <source>
        <dbReference type="EnsemblPlants" id="KQK98439"/>
    </source>
</evidence>
<reference evidence="1" key="2">
    <citation type="submission" date="2018-08" db="UniProtKB">
        <authorList>
            <consortium name="EnsemblPlants"/>
        </authorList>
    </citation>
    <scope>IDENTIFICATION</scope>
    <source>
        <strain evidence="1">Yugu1</strain>
    </source>
</reference>
<dbReference type="EMBL" id="AGNK02004467">
    <property type="status" value="NOT_ANNOTATED_CDS"/>
    <property type="molecule type" value="Genomic_DNA"/>
</dbReference>
<dbReference type="Gramene" id="KQK98439">
    <property type="protein sequence ID" value="KQK98439"/>
    <property type="gene ID" value="SETIT_012984mg"/>
</dbReference>
<dbReference type="HOGENOM" id="CLU_3385662_0_0_1"/>